<evidence type="ECO:0000256" key="1">
    <source>
        <dbReference type="ARBA" id="ARBA00006484"/>
    </source>
</evidence>
<comment type="similarity">
    <text evidence="1 3">Belongs to the short-chain dehydrogenases/reductases (SDR) family.</text>
</comment>
<dbReference type="InterPro" id="IPR002347">
    <property type="entry name" value="SDR_fam"/>
</dbReference>
<dbReference type="InterPro" id="IPR036291">
    <property type="entry name" value="NAD(P)-bd_dom_sf"/>
</dbReference>
<accession>A0ABS6BBJ4</accession>
<reference evidence="4 5" key="1">
    <citation type="submission" date="2021-06" db="EMBL/GenBank/DDBJ databases">
        <title>Actinomycetes sequencing.</title>
        <authorList>
            <person name="Shan Q."/>
        </authorList>
    </citation>
    <scope>NUCLEOTIDE SEQUENCE [LARGE SCALE GENOMIC DNA]</scope>
    <source>
        <strain evidence="4 5">NEAU-G5</strain>
    </source>
</reference>
<proteinExistence type="inferred from homology"/>
<organism evidence="4 5">
    <name type="scientific">Nocardia albiluteola</name>
    <dbReference type="NCBI Taxonomy" id="2842303"/>
    <lineage>
        <taxon>Bacteria</taxon>
        <taxon>Bacillati</taxon>
        <taxon>Actinomycetota</taxon>
        <taxon>Actinomycetes</taxon>
        <taxon>Mycobacteriales</taxon>
        <taxon>Nocardiaceae</taxon>
        <taxon>Nocardia</taxon>
    </lineage>
</organism>
<dbReference type="Gene3D" id="3.40.50.720">
    <property type="entry name" value="NAD(P)-binding Rossmann-like Domain"/>
    <property type="match status" value="1"/>
</dbReference>
<dbReference type="InterPro" id="IPR020904">
    <property type="entry name" value="Sc_DH/Rdtase_CS"/>
</dbReference>
<keyword evidence="5" id="KW-1185">Reference proteome</keyword>
<dbReference type="RefSeq" id="WP_215923712.1">
    <property type="nucleotide sequence ID" value="NZ_JAHKNI010000023.1"/>
</dbReference>
<dbReference type="Pfam" id="PF00106">
    <property type="entry name" value="adh_short"/>
    <property type="match status" value="1"/>
</dbReference>
<dbReference type="SUPFAM" id="SSF51735">
    <property type="entry name" value="NAD(P)-binding Rossmann-fold domains"/>
    <property type="match status" value="1"/>
</dbReference>
<keyword evidence="2" id="KW-0560">Oxidoreductase</keyword>
<sequence length="264" mass="27005">MKLNGSRVLVTGATGGIGEAIAAACAAAGASVIVSGRRAEAVAKAAAQVGGKAVVADLAADGAVQSLLAEAGEVDVVIANAALPGSGDLFDYTPEQIDRAITVNLRVPMLLTRLAGEQMIARGRGHLVFINSLSGKTASGGASIYNATKFGLRGFTLALREDLHDRGVGVSSIYPGFIRDAGMFAKSGASLPRGLGTRTPKDVADAVVKAVENNIAELDVAPAPLRLGAAIGLALPKLSVRLSRRMGTEIMGQLAEGHRVRDMR</sequence>
<gene>
    <name evidence="4" type="ORF">KO481_39740</name>
</gene>
<dbReference type="PANTHER" id="PTHR44196:SF1">
    <property type="entry name" value="DEHYDROGENASE_REDUCTASE SDR FAMILY MEMBER 7B"/>
    <property type="match status" value="1"/>
</dbReference>
<evidence type="ECO:0000313" key="5">
    <source>
        <dbReference type="Proteomes" id="UP000733379"/>
    </source>
</evidence>
<dbReference type="Proteomes" id="UP000733379">
    <property type="component" value="Unassembled WGS sequence"/>
</dbReference>
<dbReference type="PANTHER" id="PTHR44196">
    <property type="entry name" value="DEHYDROGENASE/REDUCTASE SDR FAMILY MEMBER 7B"/>
    <property type="match status" value="1"/>
</dbReference>
<evidence type="ECO:0000256" key="3">
    <source>
        <dbReference type="RuleBase" id="RU000363"/>
    </source>
</evidence>
<dbReference type="PRINTS" id="PR00081">
    <property type="entry name" value="GDHRDH"/>
</dbReference>
<comment type="caution">
    <text evidence="4">The sequence shown here is derived from an EMBL/GenBank/DDBJ whole genome shotgun (WGS) entry which is preliminary data.</text>
</comment>
<dbReference type="PRINTS" id="PR00080">
    <property type="entry name" value="SDRFAMILY"/>
</dbReference>
<protein>
    <submittedName>
        <fullName evidence="4">SDR family NAD(P)-dependent oxidoreductase</fullName>
    </submittedName>
</protein>
<evidence type="ECO:0000256" key="2">
    <source>
        <dbReference type="ARBA" id="ARBA00023002"/>
    </source>
</evidence>
<evidence type="ECO:0000313" key="4">
    <source>
        <dbReference type="EMBL" id="MBU3067640.1"/>
    </source>
</evidence>
<dbReference type="CDD" id="cd05233">
    <property type="entry name" value="SDR_c"/>
    <property type="match status" value="1"/>
</dbReference>
<dbReference type="PROSITE" id="PS00061">
    <property type="entry name" value="ADH_SHORT"/>
    <property type="match status" value="1"/>
</dbReference>
<name>A0ABS6BBJ4_9NOCA</name>
<dbReference type="EMBL" id="JAHKNI010000023">
    <property type="protein sequence ID" value="MBU3067640.1"/>
    <property type="molecule type" value="Genomic_DNA"/>
</dbReference>